<accession>A0AA40KTN0</accession>
<evidence type="ECO:0000313" key="2">
    <source>
        <dbReference type="EMBL" id="KAK1132375.1"/>
    </source>
</evidence>
<evidence type="ECO:0000313" key="3">
    <source>
        <dbReference type="Proteomes" id="UP001177670"/>
    </source>
</evidence>
<protein>
    <submittedName>
        <fullName evidence="2">Uncharacterized protein</fullName>
    </submittedName>
</protein>
<sequence length="105" mass="12370">LKNLTFGELRFYAQHAAFKIPVNGTKREEERRRSRSRRTAGVLTEDTRVRAKKLHKLPKFPGKERKKLPEGNGSHEDGENKRLSFLPIRFSLYGFSDELQQFRRL</sequence>
<keyword evidence="3" id="KW-1185">Reference proteome</keyword>
<reference evidence="2" key="1">
    <citation type="submission" date="2021-10" db="EMBL/GenBank/DDBJ databases">
        <title>Melipona bicolor Genome sequencing and assembly.</title>
        <authorList>
            <person name="Araujo N.S."/>
            <person name="Arias M.C."/>
        </authorList>
    </citation>
    <scope>NUCLEOTIDE SEQUENCE</scope>
    <source>
        <strain evidence="2">USP_2M_L1-L4_2017</strain>
        <tissue evidence="2">Whole body</tissue>
    </source>
</reference>
<feature type="compositionally biased region" description="Basic and acidic residues" evidence="1">
    <location>
        <begin position="61"/>
        <end position="80"/>
    </location>
</feature>
<feature type="non-terminal residue" evidence="2">
    <location>
        <position position="1"/>
    </location>
</feature>
<organism evidence="2 3">
    <name type="scientific">Melipona bicolor</name>
    <dbReference type="NCBI Taxonomy" id="60889"/>
    <lineage>
        <taxon>Eukaryota</taxon>
        <taxon>Metazoa</taxon>
        <taxon>Ecdysozoa</taxon>
        <taxon>Arthropoda</taxon>
        <taxon>Hexapoda</taxon>
        <taxon>Insecta</taxon>
        <taxon>Pterygota</taxon>
        <taxon>Neoptera</taxon>
        <taxon>Endopterygota</taxon>
        <taxon>Hymenoptera</taxon>
        <taxon>Apocrita</taxon>
        <taxon>Aculeata</taxon>
        <taxon>Apoidea</taxon>
        <taxon>Anthophila</taxon>
        <taxon>Apidae</taxon>
        <taxon>Melipona</taxon>
    </lineage>
</organism>
<name>A0AA40KTN0_9HYME</name>
<dbReference type="AlphaFoldDB" id="A0AA40KTN0"/>
<dbReference type="Proteomes" id="UP001177670">
    <property type="component" value="Unassembled WGS sequence"/>
</dbReference>
<feature type="region of interest" description="Disordered" evidence="1">
    <location>
        <begin position="22"/>
        <end position="80"/>
    </location>
</feature>
<gene>
    <name evidence="2" type="ORF">K0M31_016483</name>
</gene>
<proteinExistence type="predicted"/>
<dbReference type="EMBL" id="JAHYIQ010000005">
    <property type="protein sequence ID" value="KAK1132375.1"/>
    <property type="molecule type" value="Genomic_DNA"/>
</dbReference>
<comment type="caution">
    <text evidence="2">The sequence shown here is derived from an EMBL/GenBank/DDBJ whole genome shotgun (WGS) entry which is preliminary data.</text>
</comment>
<evidence type="ECO:0000256" key="1">
    <source>
        <dbReference type="SAM" id="MobiDB-lite"/>
    </source>
</evidence>